<keyword evidence="5 13" id="KW-0808">Transferase</keyword>
<keyword evidence="6" id="KW-0479">Metal-binding</keyword>
<evidence type="ECO:0000259" key="14">
    <source>
        <dbReference type="Pfam" id="PF00224"/>
    </source>
</evidence>
<dbReference type="EMBL" id="JACSDZ010000022">
    <property type="protein sequence ID" value="KAF7381027.1"/>
    <property type="molecule type" value="Genomic_DNA"/>
</dbReference>
<dbReference type="Gene3D" id="3.20.20.60">
    <property type="entry name" value="Phosphoenolpyruvate-binding domains"/>
    <property type="match status" value="1"/>
</dbReference>
<dbReference type="SUPFAM" id="SSF52935">
    <property type="entry name" value="PK C-terminal domain-like"/>
    <property type="match status" value="1"/>
</dbReference>
<reference evidence="16" key="1">
    <citation type="journal article" date="2020" name="G3 (Bethesda)">
        <title>High-Quality Assemblies for Three Invasive Social Wasps from the &lt;i&gt;Vespula&lt;/i&gt; Genus.</title>
        <authorList>
            <person name="Harrop T.W.R."/>
            <person name="Guhlin J."/>
            <person name="McLaughlin G.M."/>
            <person name="Permina E."/>
            <person name="Stockwell P."/>
            <person name="Gilligan J."/>
            <person name="Le Lec M.F."/>
            <person name="Gruber M.A.M."/>
            <person name="Quinn O."/>
            <person name="Lovegrove M."/>
            <person name="Duncan E.J."/>
            <person name="Remnant E.J."/>
            <person name="Van Eeckhoven J."/>
            <person name="Graham B."/>
            <person name="Knapp R.A."/>
            <person name="Langford K.W."/>
            <person name="Kronenberg Z."/>
            <person name="Press M.O."/>
            <person name="Eacker S.M."/>
            <person name="Wilson-Rankin E.E."/>
            <person name="Purcell J."/>
            <person name="Lester P.J."/>
            <person name="Dearden P.K."/>
        </authorList>
    </citation>
    <scope>NUCLEOTIDE SEQUENCE</scope>
    <source>
        <strain evidence="16">Linc-1</strain>
    </source>
</reference>
<keyword evidence="9" id="KW-0067">ATP-binding</keyword>
<dbReference type="InterPro" id="IPR036918">
    <property type="entry name" value="Pyrv_Knase_C_sf"/>
</dbReference>
<dbReference type="InterPro" id="IPR015806">
    <property type="entry name" value="Pyrv_Knase_insert_dom_sf"/>
</dbReference>
<dbReference type="GO" id="GO:0030955">
    <property type="term" value="F:potassium ion binding"/>
    <property type="evidence" value="ECO:0007669"/>
    <property type="project" value="InterPro"/>
</dbReference>
<dbReference type="Pfam" id="PF00224">
    <property type="entry name" value="PK"/>
    <property type="match status" value="1"/>
</dbReference>
<evidence type="ECO:0000256" key="10">
    <source>
        <dbReference type="ARBA" id="ARBA00022842"/>
    </source>
</evidence>
<evidence type="ECO:0000256" key="11">
    <source>
        <dbReference type="ARBA" id="ARBA00023152"/>
    </source>
</evidence>
<feature type="domain" description="Pyruvate kinase C-terminal" evidence="15">
    <location>
        <begin position="415"/>
        <end position="533"/>
    </location>
</feature>
<evidence type="ECO:0000256" key="1">
    <source>
        <dbReference type="ARBA" id="ARBA00001958"/>
    </source>
</evidence>
<dbReference type="GO" id="GO:0000287">
    <property type="term" value="F:magnesium ion binding"/>
    <property type="evidence" value="ECO:0007669"/>
    <property type="project" value="InterPro"/>
</dbReference>
<evidence type="ECO:0000256" key="8">
    <source>
        <dbReference type="ARBA" id="ARBA00022777"/>
    </source>
</evidence>
<comment type="similarity">
    <text evidence="3 13">Belongs to the pyruvate kinase family.</text>
</comment>
<evidence type="ECO:0000256" key="4">
    <source>
        <dbReference type="ARBA" id="ARBA00012142"/>
    </source>
</evidence>
<dbReference type="InterPro" id="IPR001697">
    <property type="entry name" value="Pyr_Knase"/>
</dbReference>
<dbReference type="GO" id="GO:0005524">
    <property type="term" value="F:ATP binding"/>
    <property type="evidence" value="ECO:0007669"/>
    <property type="project" value="UniProtKB-KW"/>
</dbReference>
<evidence type="ECO:0000256" key="3">
    <source>
        <dbReference type="ARBA" id="ARBA00008663"/>
    </source>
</evidence>
<keyword evidence="17" id="KW-1185">Reference proteome</keyword>
<sequence>MSNMLSSNHQIPWIINNETLNDNQLEAAYEKNRLDHCMQLDIDSKPRLAKLTNIMVTMSITNSYPLAIANIVNAGANILRLNLSHETEKWHVITVKSIREAGNVICKCTSIFRSISVAIDLHGPEIRTGIFRGDSLSMDRAVFIEGNTVRLLTEDKIQRAGTSSCFWVSYQELSKVCHRGDTISIDRGAVMLKVICVGTSDVLCRIIKGGIIGNTKTIQLLDSIISFPIISKQDSKDIELACKLECDFIIVNQTRNRKMIRSVRAEINQIGYNWIKILAKICSKQGLQNFDEILSEADGIIFERSSLELDIGTEKLFIAQKSVIAKCNKAGKPVVINFRPIVEKMPKINVELVATAVLDGADTISLTTGNLNLKDTLQLVQEINIVCREAESARWQREIFNTFTNLATIPLDVVHSIAIGAIQTSLNSNAAAIIITTTTGRSAVLLSIYRPRCPIVAVTRFGFVARYLNIYFAIHSIHYVASPLPDWIKDINIRVRAGLEYLIKKNYVNIGDAIVVVGPSRQDGGLINTIQIIYVLRLVERRTKFMEVDKTDWRSVSSTYVQTTIGIFLSSVKQVTSSSSSSSSNSSS</sequence>
<evidence type="ECO:0000256" key="9">
    <source>
        <dbReference type="ARBA" id="ARBA00022840"/>
    </source>
</evidence>
<evidence type="ECO:0000313" key="16">
    <source>
        <dbReference type="EMBL" id="KAF7381027.1"/>
    </source>
</evidence>
<dbReference type="EC" id="2.7.1.40" evidence="4 13"/>
<gene>
    <name evidence="16" type="ORF">HZH68_015902</name>
</gene>
<dbReference type="GO" id="GO:0016301">
    <property type="term" value="F:kinase activity"/>
    <property type="evidence" value="ECO:0007669"/>
    <property type="project" value="UniProtKB-KW"/>
</dbReference>
<dbReference type="InterPro" id="IPR015813">
    <property type="entry name" value="Pyrv/PenolPyrv_kinase-like_dom"/>
</dbReference>
<dbReference type="UniPathway" id="UPA00109">
    <property type="reaction ID" value="UER00188"/>
</dbReference>
<comment type="cofactor">
    <cofactor evidence="1">
        <name>K(+)</name>
        <dbReference type="ChEBI" id="CHEBI:29103"/>
    </cofactor>
</comment>
<dbReference type="Proteomes" id="UP000617340">
    <property type="component" value="Unassembled WGS sequence"/>
</dbReference>
<organism evidence="16 17">
    <name type="scientific">Vespula germanica</name>
    <name type="common">German yellow jacket</name>
    <name type="synonym">Paravespula germanica</name>
    <dbReference type="NCBI Taxonomy" id="30212"/>
    <lineage>
        <taxon>Eukaryota</taxon>
        <taxon>Metazoa</taxon>
        <taxon>Ecdysozoa</taxon>
        <taxon>Arthropoda</taxon>
        <taxon>Hexapoda</taxon>
        <taxon>Insecta</taxon>
        <taxon>Pterygota</taxon>
        <taxon>Neoptera</taxon>
        <taxon>Endopterygota</taxon>
        <taxon>Hymenoptera</taxon>
        <taxon>Apocrita</taxon>
        <taxon>Aculeata</taxon>
        <taxon>Vespoidea</taxon>
        <taxon>Vespidae</taxon>
        <taxon>Vespinae</taxon>
        <taxon>Vespula</taxon>
    </lineage>
</organism>
<keyword evidence="8 13" id="KW-0418">Kinase</keyword>
<keyword evidence="7" id="KW-0547">Nucleotide-binding</keyword>
<dbReference type="InterPro" id="IPR015795">
    <property type="entry name" value="Pyrv_Knase_C"/>
</dbReference>
<dbReference type="InterPro" id="IPR015793">
    <property type="entry name" value="Pyrv_Knase_brl"/>
</dbReference>
<comment type="caution">
    <text evidence="16">The sequence shown here is derived from an EMBL/GenBank/DDBJ whole genome shotgun (WGS) entry which is preliminary data.</text>
</comment>
<dbReference type="Pfam" id="PF02887">
    <property type="entry name" value="PK_C"/>
    <property type="match status" value="1"/>
</dbReference>
<comment type="catalytic activity">
    <reaction evidence="13">
        <text>pyruvate + ATP = phosphoenolpyruvate + ADP + H(+)</text>
        <dbReference type="Rhea" id="RHEA:18157"/>
        <dbReference type="ChEBI" id="CHEBI:15361"/>
        <dbReference type="ChEBI" id="CHEBI:15378"/>
        <dbReference type="ChEBI" id="CHEBI:30616"/>
        <dbReference type="ChEBI" id="CHEBI:58702"/>
        <dbReference type="ChEBI" id="CHEBI:456216"/>
        <dbReference type="EC" id="2.7.1.40"/>
    </reaction>
</comment>
<protein>
    <recommendedName>
        <fullName evidence="4 13">Pyruvate kinase</fullName>
        <ecNumber evidence="4 13">2.7.1.40</ecNumber>
    </recommendedName>
</protein>
<dbReference type="Gene3D" id="2.40.33.10">
    <property type="entry name" value="PK beta-barrel domain-like"/>
    <property type="match status" value="1"/>
</dbReference>
<evidence type="ECO:0000256" key="13">
    <source>
        <dbReference type="RuleBase" id="RU000504"/>
    </source>
</evidence>
<evidence type="ECO:0000256" key="5">
    <source>
        <dbReference type="ARBA" id="ARBA00022679"/>
    </source>
</evidence>
<evidence type="ECO:0000256" key="7">
    <source>
        <dbReference type="ARBA" id="ARBA00022741"/>
    </source>
</evidence>
<dbReference type="Gene3D" id="3.40.1380.20">
    <property type="entry name" value="Pyruvate kinase, C-terminal domain"/>
    <property type="match status" value="1"/>
</dbReference>
<evidence type="ECO:0000256" key="2">
    <source>
        <dbReference type="ARBA" id="ARBA00004997"/>
    </source>
</evidence>
<evidence type="ECO:0000259" key="15">
    <source>
        <dbReference type="Pfam" id="PF02887"/>
    </source>
</evidence>
<dbReference type="SUPFAM" id="SSF51621">
    <property type="entry name" value="Phosphoenolpyruvate/pyruvate domain"/>
    <property type="match status" value="1"/>
</dbReference>
<evidence type="ECO:0000256" key="6">
    <source>
        <dbReference type="ARBA" id="ARBA00022723"/>
    </source>
</evidence>
<evidence type="ECO:0000313" key="17">
    <source>
        <dbReference type="Proteomes" id="UP000617340"/>
    </source>
</evidence>
<dbReference type="GO" id="GO:0004743">
    <property type="term" value="F:pyruvate kinase activity"/>
    <property type="evidence" value="ECO:0007669"/>
    <property type="project" value="UniProtKB-EC"/>
</dbReference>
<keyword evidence="10 13" id="KW-0460">Magnesium</keyword>
<dbReference type="PRINTS" id="PR01050">
    <property type="entry name" value="PYRUVTKNASE"/>
</dbReference>
<dbReference type="InterPro" id="IPR040442">
    <property type="entry name" value="Pyrv_kinase-like_dom_sf"/>
</dbReference>
<keyword evidence="12" id="KW-0670">Pyruvate</keyword>
<name>A0A834J5M0_VESGE</name>
<accession>A0A834J5M0</accession>
<dbReference type="SUPFAM" id="SSF50800">
    <property type="entry name" value="PK beta-barrel domain-like"/>
    <property type="match status" value="1"/>
</dbReference>
<keyword evidence="11 13" id="KW-0324">Glycolysis</keyword>
<evidence type="ECO:0000256" key="12">
    <source>
        <dbReference type="ARBA" id="ARBA00023317"/>
    </source>
</evidence>
<comment type="pathway">
    <text evidence="2 13">Carbohydrate degradation; glycolysis; pyruvate from D-glyceraldehyde 3-phosphate: step 5/5.</text>
</comment>
<feature type="domain" description="Pyruvate kinase barrel" evidence="14">
    <location>
        <begin position="51"/>
        <end position="367"/>
    </location>
</feature>
<dbReference type="AlphaFoldDB" id="A0A834J5M0"/>
<proteinExistence type="inferred from homology"/>
<dbReference type="PANTHER" id="PTHR11817">
    <property type="entry name" value="PYRUVATE KINASE"/>
    <property type="match status" value="1"/>
</dbReference>
<dbReference type="InterPro" id="IPR011037">
    <property type="entry name" value="Pyrv_Knase-like_insert_dom_sf"/>
</dbReference>